<evidence type="ECO:0000313" key="3">
    <source>
        <dbReference type="EMBL" id="UUP14129.1"/>
    </source>
</evidence>
<sequence length="272" mass="27167">MSTPTYGENDPLSTPHVDPLDTPTPIGDGLIGEAGMGEPSSAGTPPATASSGTSSSGQDSSGGGVDAAKEKASDALGSATEHGSDVVDTAKDEAVKVATEAKEKATDLLADLRSQVEEQSKTQLKGLSAKLGELADEIQSMVSSAEQNGTVKDVAQQLADKTHQLSSHLEGRQPADLLEDLRGFARRRPGTFLAGAGIAGVLAGRLTRGAKAAPDTTSSSDSSSGSSTGTGGSSPLASTGTVSDPPTFDVSPTPVGTPGEDVPLGQNTGGRQ</sequence>
<feature type="region of interest" description="Disordered" evidence="2">
    <location>
        <begin position="1"/>
        <end position="91"/>
    </location>
</feature>
<dbReference type="EMBL" id="CP102173">
    <property type="protein sequence ID" value="UUP14129.1"/>
    <property type="molecule type" value="Genomic_DNA"/>
</dbReference>
<feature type="compositionally biased region" description="Low complexity" evidence="2">
    <location>
        <begin position="39"/>
        <end position="59"/>
    </location>
</feature>
<organism evidence="3 4">
    <name type="scientific">Aeromicrobium wangtongii</name>
    <dbReference type="NCBI Taxonomy" id="2969247"/>
    <lineage>
        <taxon>Bacteria</taxon>
        <taxon>Bacillati</taxon>
        <taxon>Actinomycetota</taxon>
        <taxon>Actinomycetes</taxon>
        <taxon>Propionibacteriales</taxon>
        <taxon>Nocardioidaceae</taxon>
        <taxon>Aeromicrobium</taxon>
    </lineage>
</organism>
<proteinExistence type="predicted"/>
<dbReference type="Proteomes" id="UP001316184">
    <property type="component" value="Chromosome"/>
</dbReference>
<feature type="compositionally biased region" description="Low complexity" evidence="2">
    <location>
        <begin position="216"/>
        <end position="241"/>
    </location>
</feature>
<evidence type="ECO:0000313" key="4">
    <source>
        <dbReference type="Proteomes" id="UP001316184"/>
    </source>
</evidence>
<accession>A0ABY5MB00</accession>
<dbReference type="RefSeq" id="WP_232403411.1">
    <property type="nucleotide sequence ID" value="NZ_CP102173.1"/>
</dbReference>
<reference evidence="3 4" key="1">
    <citation type="submission" date="2022-08" db="EMBL/GenBank/DDBJ databases">
        <title>novel species in genus Aeromicrobium.</title>
        <authorList>
            <person name="Ye L."/>
        </authorList>
    </citation>
    <scope>NUCLEOTIDE SEQUENCE [LARGE SCALE GENOMIC DNA]</scope>
    <source>
        <strain evidence="4">zg-Y1379</strain>
    </source>
</reference>
<feature type="region of interest" description="Disordered" evidence="2">
    <location>
        <begin position="209"/>
        <end position="272"/>
    </location>
</feature>
<keyword evidence="4" id="KW-1185">Reference proteome</keyword>
<feature type="compositionally biased region" description="Basic and acidic residues" evidence="2">
    <location>
        <begin position="82"/>
        <end position="91"/>
    </location>
</feature>
<protein>
    <submittedName>
        <fullName evidence="3">Uncharacterized protein</fullName>
    </submittedName>
</protein>
<gene>
    <name evidence="3" type="ORF">NQV15_02115</name>
</gene>
<dbReference type="Gene3D" id="1.20.120.20">
    <property type="entry name" value="Apolipoprotein"/>
    <property type="match status" value="1"/>
</dbReference>
<keyword evidence="1" id="KW-0175">Coiled coil</keyword>
<name>A0ABY5MB00_9ACTN</name>
<evidence type="ECO:0000256" key="2">
    <source>
        <dbReference type="SAM" id="MobiDB-lite"/>
    </source>
</evidence>
<evidence type="ECO:0000256" key="1">
    <source>
        <dbReference type="SAM" id="Coils"/>
    </source>
</evidence>
<feature type="coiled-coil region" evidence="1">
    <location>
        <begin position="95"/>
        <end position="122"/>
    </location>
</feature>